<reference evidence="7" key="2">
    <citation type="submission" date="2021-01" db="EMBL/GenBank/DDBJ databases">
        <authorList>
            <person name="Lovell J.T."/>
            <person name="Bentley N."/>
            <person name="Bhattarai G."/>
            <person name="Jenkins J.W."/>
            <person name="Sreedasyam A."/>
            <person name="Alarcon Y."/>
            <person name="Bock C."/>
            <person name="Boston L."/>
            <person name="Carlson J."/>
            <person name="Cervantes K."/>
            <person name="Clermont K."/>
            <person name="Krom N."/>
            <person name="Kubenka K."/>
            <person name="Mamidi S."/>
            <person name="Mattison C."/>
            <person name="Monteros M."/>
            <person name="Pisani C."/>
            <person name="Plott C."/>
            <person name="Rajasekar S."/>
            <person name="Rhein H.S."/>
            <person name="Rohla C."/>
            <person name="Song M."/>
            <person name="Hilaire R.S."/>
            <person name="Shu S."/>
            <person name="Wells L."/>
            <person name="Wang X."/>
            <person name="Webber J."/>
            <person name="Heerema R.J."/>
            <person name="Klein P."/>
            <person name="Conner P."/>
            <person name="Grauke L."/>
            <person name="Grimwood J."/>
            <person name="Schmutz J."/>
            <person name="Randall J.J."/>
        </authorList>
    </citation>
    <scope>NUCLEOTIDE SEQUENCE</scope>
    <source>
        <tissue evidence="7">Leaf</tissue>
    </source>
</reference>
<dbReference type="InterPro" id="IPR002213">
    <property type="entry name" value="UDP_glucos_trans"/>
</dbReference>
<evidence type="ECO:0000313" key="8">
    <source>
        <dbReference type="Proteomes" id="UP000811609"/>
    </source>
</evidence>
<keyword evidence="8" id="KW-1185">Reference proteome</keyword>
<dbReference type="PANTHER" id="PTHR48047:SF81">
    <property type="entry name" value="GLYCOSYLTRANSFERASE"/>
    <property type="match status" value="1"/>
</dbReference>
<organism evidence="6 8">
    <name type="scientific">Carya illinoinensis</name>
    <name type="common">Pecan</name>
    <dbReference type="NCBI Taxonomy" id="32201"/>
    <lineage>
        <taxon>Eukaryota</taxon>
        <taxon>Viridiplantae</taxon>
        <taxon>Streptophyta</taxon>
        <taxon>Embryophyta</taxon>
        <taxon>Tracheophyta</taxon>
        <taxon>Spermatophyta</taxon>
        <taxon>Magnoliopsida</taxon>
        <taxon>eudicotyledons</taxon>
        <taxon>Gunneridae</taxon>
        <taxon>Pentapetalae</taxon>
        <taxon>rosids</taxon>
        <taxon>fabids</taxon>
        <taxon>Fagales</taxon>
        <taxon>Juglandaceae</taxon>
        <taxon>Carya</taxon>
    </lineage>
</organism>
<comment type="caution">
    <text evidence="6">The sequence shown here is derived from an EMBL/GenBank/DDBJ whole genome shotgun (WGS) entry which is preliminary data.</text>
</comment>
<evidence type="ECO:0000256" key="2">
    <source>
        <dbReference type="ARBA" id="ARBA00022676"/>
    </source>
</evidence>
<evidence type="ECO:0000313" key="6">
    <source>
        <dbReference type="EMBL" id="KAG6652247.1"/>
    </source>
</evidence>
<dbReference type="EMBL" id="CM031830">
    <property type="protein sequence ID" value="KAG6710189.1"/>
    <property type="molecule type" value="Genomic_DNA"/>
</dbReference>
<evidence type="ECO:0000256" key="4">
    <source>
        <dbReference type="RuleBase" id="RU003718"/>
    </source>
</evidence>
<keyword evidence="2 4" id="KW-0328">Glycosyltransferase</keyword>
<proteinExistence type="inferred from homology"/>
<protein>
    <recommendedName>
        <fullName evidence="5">Glycosyltransferase</fullName>
        <ecNumber evidence="5">2.4.1.-</ecNumber>
    </recommendedName>
</protein>
<sequence length="478" mass="53268">MDSEQARRVEMFFFPFVGGGHQIPMIDTARVFASHGAKSTIIATPTNVLQFQNSILRDQHSGRSISIHALPLPDDAVSPDIDMSATPFTDTSALREPLRLFLLEHRPDCIVFDGFHRWAADLFDGLQIRRMVFTGNGCFSRCVTENIRRYVPHETVGSDHEPFVVPGLPDRIELTRSQLPPFVREKSGFSDKMFKTQEKSFGTVINSFHELEPAYVEYFRNQMGQKAWVIGPVSLCNRNVADKAERGKQASIDDQTCLRWLADKEPGSVLYVSFGSLVRFSPQQLLEIAHGLEASKHPFIWVVGKIFSKSSGEGEGGGEESWLPSGFEERIRESNRGLIIRGWAPQLLILEHVAVGGFMTHCGWNSTLEGVSCGVPMITWPVSAEQFYNEKLITDVLGVGVRVGSLEWMSFNVEKAALVGREKVEEAVKRLMGGGEAVVEMRRRAGELAEKAKRAVEQGGSSFKDADALIVELKKVRL</sequence>
<dbReference type="InterPro" id="IPR035595">
    <property type="entry name" value="UDP_glycos_trans_CS"/>
</dbReference>
<dbReference type="Pfam" id="PF00201">
    <property type="entry name" value="UDPGT"/>
    <property type="match status" value="1"/>
</dbReference>
<reference evidence="6" key="1">
    <citation type="submission" date="2020-12" db="EMBL/GenBank/DDBJ databases">
        <title>WGS assembly of Carya illinoinensis cv. Pawnee.</title>
        <authorList>
            <person name="Platts A."/>
            <person name="Shu S."/>
            <person name="Wright S."/>
            <person name="Barry K."/>
            <person name="Edger P."/>
            <person name="Pires J.C."/>
            <person name="Schmutz J."/>
        </authorList>
    </citation>
    <scope>NUCLEOTIDE SEQUENCE</scope>
    <source>
        <tissue evidence="6">Leaf</tissue>
    </source>
</reference>
<gene>
    <name evidence="6" type="ORF">CIPAW_06G171200</name>
    <name evidence="7" type="ORF">I3842_06G172200</name>
</gene>
<evidence type="ECO:0000256" key="1">
    <source>
        <dbReference type="ARBA" id="ARBA00009995"/>
    </source>
</evidence>
<dbReference type="EC" id="2.4.1.-" evidence="5"/>
<dbReference type="FunFam" id="3.40.50.2000:FF:000047">
    <property type="entry name" value="Glycosyltransferase"/>
    <property type="match status" value="1"/>
</dbReference>
<keyword evidence="3 4" id="KW-0808">Transferase</keyword>
<evidence type="ECO:0000256" key="5">
    <source>
        <dbReference type="RuleBase" id="RU362057"/>
    </source>
</evidence>
<dbReference type="AlphaFoldDB" id="A0A8T1QCU2"/>
<dbReference type="EMBL" id="CM031814">
    <property type="protein sequence ID" value="KAG6652247.1"/>
    <property type="molecule type" value="Genomic_DNA"/>
</dbReference>
<dbReference type="CDD" id="cd03784">
    <property type="entry name" value="GT1_Gtf-like"/>
    <property type="match status" value="1"/>
</dbReference>
<dbReference type="GO" id="GO:0035251">
    <property type="term" value="F:UDP-glucosyltransferase activity"/>
    <property type="evidence" value="ECO:0007669"/>
    <property type="project" value="TreeGrafter"/>
</dbReference>
<evidence type="ECO:0000313" key="7">
    <source>
        <dbReference type="EMBL" id="KAG6710189.1"/>
    </source>
</evidence>
<evidence type="ECO:0000256" key="3">
    <source>
        <dbReference type="ARBA" id="ARBA00022679"/>
    </source>
</evidence>
<accession>A0A8T1QCU2</accession>
<dbReference type="PANTHER" id="PTHR48047">
    <property type="entry name" value="GLYCOSYLTRANSFERASE"/>
    <property type="match status" value="1"/>
</dbReference>
<dbReference type="Proteomes" id="UP000811246">
    <property type="component" value="Chromosome 6"/>
</dbReference>
<comment type="similarity">
    <text evidence="1 4">Belongs to the UDP-glycosyltransferase family.</text>
</comment>
<name>A0A8T1QCU2_CARIL</name>
<dbReference type="PROSITE" id="PS00375">
    <property type="entry name" value="UDPGT"/>
    <property type="match status" value="1"/>
</dbReference>
<dbReference type="Proteomes" id="UP000811609">
    <property type="component" value="Chromosome 6"/>
</dbReference>